<dbReference type="SUPFAM" id="SSF56935">
    <property type="entry name" value="Porins"/>
    <property type="match status" value="1"/>
</dbReference>
<evidence type="ECO:0000256" key="3">
    <source>
        <dbReference type="ARBA" id="ARBA00023237"/>
    </source>
</evidence>
<feature type="domain" description="Outer membrane protein beta-barrel" evidence="4">
    <location>
        <begin position="25"/>
        <end position="111"/>
    </location>
</feature>
<protein>
    <submittedName>
        <fullName evidence="5">TonB-dependent receptor</fullName>
    </submittedName>
</protein>
<accession>A0A427BS73</accession>
<dbReference type="Pfam" id="PF14905">
    <property type="entry name" value="OMP_b-brl_3"/>
    <property type="match status" value="1"/>
</dbReference>
<comment type="caution">
    <text evidence="5">The sequence shown here is derived from an EMBL/GenBank/DDBJ whole genome shotgun (WGS) entry which is preliminary data.</text>
</comment>
<keyword evidence="2" id="KW-0472">Membrane</keyword>
<comment type="subcellular location">
    <subcellularLocation>
        <location evidence="1">Cell outer membrane</location>
    </subcellularLocation>
</comment>
<dbReference type="GO" id="GO:0009279">
    <property type="term" value="C:cell outer membrane"/>
    <property type="evidence" value="ECO:0007669"/>
    <property type="project" value="UniProtKB-SubCell"/>
</dbReference>
<sequence length="118" mass="14400">MLIDNFLKIVQFFLLIDFYEKSFSKFYIQYQSTEDHSFNFNFGRRIQRPAFWELNPNKWYSNPISYTEGNPFMQPAFVYNFELSYGFKDYLQAKVYYQNIQDDFGQIAFHQEQELDGK</sequence>
<gene>
    <name evidence="5" type="ORF">EGI89_02880</name>
</gene>
<evidence type="ECO:0000313" key="6">
    <source>
        <dbReference type="Proteomes" id="UP000267844"/>
    </source>
</evidence>
<evidence type="ECO:0000256" key="2">
    <source>
        <dbReference type="ARBA" id="ARBA00023136"/>
    </source>
</evidence>
<keyword evidence="5" id="KW-0675">Receptor</keyword>
<dbReference type="InterPro" id="IPR041700">
    <property type="entry name" value="OMP_b-brl_3"/>
</dbReference>
<dbReference type="InterPro" id="IPR036942">
    <property type="entry name" value="Beta-barrel_TonB_sf"/>
</dbReference>
<evidence type="ECO:0000256" key="1">
    <source>
        <dbReference type="ARBA" id="ARBA00004442"/>
    </source>
</evidence>
<dbReference type="AlphaFoldDB" id="A0A427BS73"/>
<reference evidence="5 6" key="1">
    <citation type="submission" date="2018-10" db="EMBL/GenBank/DDBJ databases">
        <title>Transmission dynamics of multidrug resistant bacteria on intensive care unit surfaces.</title>
        <authorList>
            <person name="D'Souza A.W."/>
            <person name="Potter R.F."/>
            <person name="Wallace M."/>
            <person name="Shupe A."/>
            <person name="Patel S."/>
            <person name="Sun S."/>
            <person name="Gul D."/>
            <person name="Kwon J.H."/>
            <person name="Andleeb S."/>
            <person name="Burnham C.-A.D."/>
            <person name="Dantas G."/>
        </authorList>
    </citation>
    <scope>NUCLEOTIDE SEQUENCE [LARGE SCALE GENOMIC DNA]</scope>
    <source>
        <strain evidence="5 6">WF_348</strain>
    </source>
</reference>
<evidence type="ECO:0000313" key="5">
    <source>
        <dbReference type="EMBL" id="RRT93820.1"/>
    </source>
</evidence>
<dbReference type="Proteomes" id="UP000267844">
    <property type="component" value="Unassembled WGS sequence"/>
</dbReference>
<organism evidence="5 6">
    <name type="scientific">Empedobacter falsenii</name>
    <dbReference type="NCBI Taxonomy" id="343874"/>
    <lineage>
        <taxon>Bacteria</taxon>
        <taxon>Pseudomonadati</taxon>
        <taxon>Bacteroidota</taxon>
        <taxon>Flavobacteriia</taxon>
        <taxon>Flavobacteriales</taxon>
        <taxon>Weeksellaceae</taxon>
        <taxon>Empedobacter</taxon>
    </lineage>
</organism>
<evidence type="ECO:0000259" key="4">
    <source>
        <dbReference type="Pfam" id="PF14905"/>
    </source>
</evidence>
<dbReference type="EMBL" id="RHPO01000003">
    <property type="protein sequence ID" value="RRT93820.1"/>
    <property type="molecule type" value="Genomic_DNA"/>
</dbReference>
<proteinExistence type="predicted"/>
<dbReference type="Gene3D" id="2.40.170.20">
    <property type="entry name" value="TonB-dependent receptor, beta-barrel domain"/>
    <property type="match status" value="1"/>
</dbReference>
<keyword evidence="3" id="KW-0998">Cell outer membrane</keyword>
<name>A0A427BS73_9FLAO</name>